<protein>
    <submittedName>
        <fullName evidence="5">Uncharacterized protein</fullName>
    </submittedName>
</protein>
<evidence type="ECO:0000256" key="1">
    <source>
        <dbReference type="ARBA" id="ARBA00022707"/>
    </source>
</evidence>
<reference evidence="6" key="1">
    <citation type="journal article" date="2015" name="Genome Announc.">
        <title>Draft genome sequence of the cellulolytic fungus Chaetomium globosum.</title>
        <authorList>
            <person name="Cuomo C.A."/>
            <person name="Untereiner W.A."/>
            <person name="Ma L.-J."/>
            <person name="Grabherr M."/>
            <person name="Birren B.W."/>
        </authorList>
    </citation>
    <scope>NUCLEOTIDE SEQUENCE [LARGE SCALE GENOMIC DNA]</scope>
    <source>
        <strain evidence="6">ATCC 6205 / CBS 148.51 / DSM 1962 / NBRC 6347 / NRRL 1970</strain>
    </source>
</reference>
<evidence type="ECO:0000313" key="5">
    <source>
        <dbReference type="EMBL" id="EAQ90880.1"/>
    </source>
</evidence>
<dbReference type="eggNOG" id="ENOG502ST5U">
    <property type="taxonomic scope" value="Eukaryota"/>
</dbReference>
<keyword evidence="3" id="KW-0449">Lipoprotein</keyword>
<feature type="compositionally biased region" description="Polar residues" evidence="4">
    <location>
        <begin position="135"/>
        <end position="145"/>
    </location>
</feature>
<dbReference type="EMBL" id="CH408030">
    <property type="protein sequence ID" value="EAQ90880.1"/>
    <property type="molecule type" value="Genomic_DNA"/>
</dbReference>
<feature type="compositionally biased region" description="Basic and acidic residues" evidence="4">
    <location>
        <begin position="189"/>
        <end position="201"/>
    </location>
</feature>
<dbReference type="Proteomes" id="UP000001056">
    <property type="component" value="Unassembled WGS sequence"/>
</dbReference>
<dbReference type="RefSeq" id="XP_001229331.1">
    <property type="nucleotide sequence ID" value="XM_001229330.1"/>
</dbReference>
<name>Q2HAD9_CHAGB</name>
<dbReference type="InterPro" id="IPR031632">
    <property type="entry name" value="SVIP"/>
</dbReference>
<dbReference type="AlphaFoldDB" id="Q2HAD9"/>
<feature type="compositionally biased region" description="Low complexity" evidence="4">
    <location>
        <begin position="88"/>
        <end position="105"/>
    </location>
</feature>
<evidence type="ECO:0000313" key="6">
    <source>
        <dbReference type="Proteomes" id="UP000001056"/>
    </source>
</evidence>
<feature type="compositionally biased region" description="Polar residues" evidence="4">
    <location>
        <begin position="52"/>
        <end position="70"/>
    </location>
</feature>
<sequence>MLSSRHVPVRVAVHDQEIYEWGIPAHPGISSERPPSISKSFKSQIERVHLETTPTYKHSQTIKPPTSTTPNPFPDQQKPLPPQRRRWATSAAASAIPSRSPAGPSVARRPHPPRPRCPPPPKRPGKVGGPPRTLGGNSTPGSGSTAADDARARAAAAAEERLQKSKQGGKLKAQLNQQRGMTDAQALREASETEQRQRELDQSASALRHS</sequence>
<organism evidence="5 6">
    <name type="scientific">Chaetomium globosum (strain ATCC 6205 / CBS 148.51 / DSM 1962 / NBRC 6347 / NRRL 1970)</name>
    <name type="common">Soil fungus</name>
    <dbReference type="NCBI Taxonomy" id="306901"/>
    <lineage>
        <taxon>Eukaryota</taxon>
        <taxon>Fungi</taxon>
        <taxon>Dikarya</taxon>
        <taxon>Ascomycota</taxon>
        <taxon>Pezizomycotina</taxon>
        <taxon>Sordariomycetes</taxon>
        <taxon>Sordariomycetidae</taxon>
        <taxon>Sordariales</taxon>
        <taxon>Chaetomiaceae</taxon>
        <taxon>Chaetomium</taxon>
    </lineage>
</organism>
<proteinExistence type="predicted"/>
<gene>
    <name evidence="5" type="ORF">CHGG_02815</name>
</gene>
<evidence type="ECO:0000256" key="4">
    <source>
        <dbReference type="SAM" id="MobiDB-lite"/>
    </source>
</evidence>
<accession>Q2HAD9</accession>
<dbReference type="Pfam" id="PF15811">
    <property type="entry name" value="SVIP"/>
    <property type="match status" value="1"/>
</dbReference>
<dbReference type="InParanoid" id="Q2HAD9"/>
<evidence type="ECO:0000256" key="3">
    <source>
        <dbReference type="ARBA" id="ARBA00023288"/>
    </source>
</evidence>
<feature type="region of interest" description="Disordered" evidence="4">
    <location>
        <begin position="24"/>
        <end position="210"/>
    </location>
</feature>
<keyword evidence="1" id="KW-0519">Myristate</keyword>
<dbReference type="HOGENOM" id="CLU_1309971_0_0_1"/>
<dbReference type="GeneID" id="4388897"/>
<evidence type="ECO:0000256" key="2">
    <source>
        <dbReference type="ARBA" id="ARBA00023139"/>
    </source>
</evidence>
<keyword evidence="2" id="KW-0564">Palmitate</keyword>
<feature type="compositionally biased region" description="Basic and acidic residues" evidence="4">
    <location>
        <begin position="148"/>
        <end position="163"/>
    </location>
</feature>
<dbReference type="OrthoDB" id="5415072at2759"/>
<keyword evidence="6" id="KW-1185">Reference proteome</keyword>
<dbReference type="VEuPathDB" id="FungiDB:CHGG_02815"/>